<proteinExistence type="predicted"/>
<sequence length="188" mass="20223">MPFSLKVMNDDDARGADRGVLYNPAPSLDAHHLTTCCRHLETVDEAATPPDNTLEHRSHSHRTIPGGRLRANAVPAGPLPGPEPEGVTRPVAIGQTCAMAPPSGVGNSARARGLYAASDAVGVESPVVPLAQPLCIVSCHSALVQDDEDASPTYFRRPAWFWLPKCEYLVAIDTEHTVQPKKVDYKEV</sequence>
<feature type="region of interest" description="Disordered" evidence="1">
    <location>
        <begin position="48"/>
        <end position="70"/>
    </location>
</feature>
<dbReference type="AlphaFoldDB" id="A0A834I580"/>
<gene>
    <name evidence="2" type="ORF">GWI33_012613</name>
</gene>
<evidence type="ECO:0000313" key="3">
    <source>
        <dbReference type="Proteomes" id="UP000625711"/>
    </source>
</evidence>
<accession>A0A834I580</accession>
<name>A0A834I580_RHYFE</name>
<organism evidence="2 3">
    <name type="scientific">Rhynchophorus ferrugineus</name>
    <name type="common">Red palm weevil</name>
    <name type="synonym">Curculio ferrugineus</name>
    <dbReference type="NCBI Taxonomy" id="354439"/>
    <lineage>
        <taxon>Eukaryota</taxon>
        <taxon>Metazoa</taxon>
        <taxon>Ecdysozoa</taxon>
        <taxon>Arthropoda</taxon>
        <taxon>Hexapoda</taxon>
        <taxon>Insecta</taxon>
        <taxon>Pterygota</taxon>
        <taxon>Neoptera</taxon>
        <taxon>Endopterygota</taxon>
        <taxon>Coleoptera</taxon>
        <taxon>Polyphaga</taxon>
        <taxon>Cucujiformia</taxon>
        <taxon>Curculionidae</taxon>
        <taxon>Dryophthorinae</taxon>
        <taxon>Rhynchophorus</taxon>
    </lineage>
</organism>
<dbReference type="Proteomes" id="UP000625711">
    <property type="component" value="Unassembled WGS sequence"/>
</dbReference>
<evidence type="ECO:0000313" key="2">
    <source>
        <dbReference type="EMBL" id="KAF7274715.1"/>
    </source>
</evidence>
<reference evidence="2" key="1">
    <citation type="submission" date="2020-08" db="EMBL/GenBank/DDBJ databases">
        <title>Genome sequencing and assembly of the red palm weevil Rhynchophorus ferrugineus.</title>
        <authorList>
            <person name="Dias G.B."/>
            <person name="Bergman C.M."/>
            <person name="Manee M."/>
        </authorList>
    </citation>
    <scope>NUCLEOTIDE SEQUENCE</scope>
    <source>
        <strain evidence="2">AA-2017</strain>
        <tissue evidence="2">Whole larva</tissue>
    </source>
</reference>
<protein>
    <submittedName>
        <fullName evidence="2">Uncharacterized protein</fullName>
    </submittedName>
</protein>
<keyword evidence="3" id="KW-1185">Reference proteome</keyword>
<evidence type="ECO:0000256" key="1">
    <source>
        <dbReference type="SAM" id="MobiDB-lite"/>
    </source>
</evidence>
<dbReference type="EMBL" id="JAACXV010012332">
    <property type="protein sequence ID" value="KAF7274715.1"/>
    <property type="molecule type" value="Genomic_DNA"/>
</dbReference>
<comment type="caution">
    <text evidence="2">The sequence shown here is derived from an EMBL/GenBank/DDBJ whole genome shotgun (WGS) entry which is preliminary data.</text>
</comment>